<keyword evidence="2" id="KW-0479">Metal-binding</keyword>
<accession>A0A699ZSI4</accession>
<evidence type="ECO:0000259" key="7">
    <source>
        <dbReference type="Pfam" id="PF01435"/>
    </source>
</evidence>
<keyword evidence="3 6" id="KW-0378">Hydrolase</keyword>
<evidence type="ECO:0000313" key="9">
    <source>
        <dbReference type="Proteomes" id="UP000485058"/>
    </source>
</evidence>
<dbReference type="GO" id="GO:0006508">
    <property type="term" value="P:proteolysis"/>
    <property type="evidence" value="ECO:0007669"/>
    <property type="project" value="UniProtKB-KW"/>
</dbReference>
<feature type="non-terminal residue" evidence="8">
    <location>
        <position position="78"/>
    </location>
</feature>
<dbReference type="FunFam" id="3.30.2010.10:FF:000007">
    <property type="entry name" value="Peptidase M48 family protein"/>
    <property type="match status" value="1"/>
</dbReference>
<dbReference type="GO" id="GO:0046872">
    <property type="term" value="F:metal ion binding"/>
    <property type="evidence" value="ECO:0007669"/>
    <property type="project" value="UniProtKB-KW"/>
</dbReference>
<protein>
    <submittedName>
        <fullName evidence="8">Peptidase_M48 domain-containing protein</fullName>
    </submittedName>
</protein>
<comment type="caution">
    <text evidence="8">The sequence shown here is derived from an EMBL/GenBank/DDBJ whole genome shotgun (WGS) entry which is preliminary data.</text>
</comment>
<reference evidence="8 9" key="1">
    <citation type="submission" date="2020-02" db="EMBL/GenBank/DDBJ databases">
        <title>Draft genome sequence of Haematococcus lacustris strain NIES-144.</title>
        <authorList>
            <person name="Morimoto D."/>
            <person name="Nakagawa S."/>
            <person name="Yoshida T."/>
            <person name="Sawayama S."/>
        </authorList>
    </citation>
    <scope>NUCLEOTIDE SEQUENCE [LARGE SCALE GENOMIC DNA]</scope>
    <source>
        <strain evidence="8 9">NIES-144</strain>
    </source>
</reference>
<evidence type="ECO:0000256" key="5">
    <source>
        <dbReference type="ARBA" id="ARBA00023049"/>
    </source>
</evidence>
<dbReference type="InterPro" id="IPR001915">
    <property type="entry name" value="Peptidase_M48"/>
</dbReference>
<proteinExistence type="inferred from homology"/>
<comment type="cofactor">
    <cofactor evidence="6">
        <name>Zn(2+)</name>
        <dbReference type="ChEBI" id="CHEBI:29105"/>
    </cofactor>
    <text evidence="6">Binds 1 zinc ion per subunit.</text>
</comment>
<keyword evidence="4 6" id="KW-0862">Zinc</keyword>
<evidence type="ECO:0000256" key="3">
    <source>
        <dbReference type="ARBA" id="ARBA00022801"/>
    </source>
</evidence>
<dbReference type="PANTHER" id="PTHR10120">
    <property type="entry name" value="CAAX PRENYL PROTEASE 1"/>
    <property type="match status" value="1"/>
</dbReference>
<comment type="similarity">
    <text evidence="6">Belongs to the peptidase M48 family.</text>
</comment>
<dbReference type="EMBL" id="BLLF01002774">
    <property type="protein sequence ID" value="GFH25291.1"/>
    <property type="molecule type" value="Genomic_DNA"/>
</dbReference>
<evidence type="ECO:0000313" key="8">
    <source>
        <dbReference type="EMBL" id="GFH25291.1"/>
    </source>
</evidence>
<sequence length="78" mass="8603">QAHTLQMDLPELYVRQNPVPNAYTLAITGRQPFIVIHTALLELLAPRELQAVLAHELGHLKCDHGLWLTVANVLASGT</sequence>
<evidence type="ECO:0000256" key="1">
    <source>
        <dbReference type="ARBA" id="ARBA00022670"/>
    </source>
</evidence>
<feature type="domain" description="Peptidase M48" evidence="7">
    <location>
        <begin position="10"/>
        <end position="70"/>
    </location>
</feature>
<dbReference type="GO" id="GO:0004222">
    <property type="term" value="F:metalloendopeptidase activity"/>
    <property type="evidence" value="ECO:0007669"/>
    <property type="project" value="InterPro"/>
</dbReference>
<keyword evidence="5 6" id="KW-0482">Metalloprotease</keyword>
<keyword evidence="9" id="KW-1185">Reference proteome</keyword>
<evidence type="ECO:0000256" key="6">
    <source>
        <dbReference type="RuleBase" id="RU003983"/>
    </source>
</evidence>
<dbReference type="Proteomes" id="UP000485058">
    <property type="component" value="Unassembled WGS sequence"/>
</dbReference>
<gene>
    <name evidence="8" type="ORF">HaLaN_23230</name>
</gene>
<keyword evidence="1 6" id="KW-0645">Protease</keyword>
<dbReference type="Gene3D" id="3.30.2010.10">
    <property type="entry name" value="Metalloproteases ('zincins'), catalytic domain"/>
    <property type="match status" value="1"/>
</dbReference>
<evidence type="ECO:0000256" key="4">
    <source>
        <dbReference type="ARBA" id="ARBA00022833"/>
    </source>
</evidence>
<feature type="non-terminal residue" evidence="8">
    <location>
        <position position="1"/>
    </location>
</feature>
<organism evidence="8 9">
    <name type="scientific">Haematococcus lacustris</name>
    <name type="common">Green alga</name>
    <name type="synonym">Haematococcus pluvialis</name>
    <dbReference type="NCBI Taxonomy" id="44745"/>
    <lineage>
        <taxon>Eukaryota</taxon>
        <taxon>Viridiplantae</taxon>
        <taxon>Chlorophyta</taxon>
        <taxon>core chlorophytes</taxon>
        <taxon>Chlorophyceae</taxon>
        <taxon>CS clade</taxon>
        <taxon>Chlamydomonadales</taxon>
        <taxon>Haematococcaceae</taxon>
        <taxon>Haematococcus</taxon>
    </lineage>
</organism>
<dbReference type="Pfam" id="PF01435">
    <property type="entry name" value="Peptidase_M48"/>
    <property type="match status" value="1"/>
</dbReference>
<evidence type="ECO:0000256" key="2">
    <source>
        <dbReference type="ARBA" id="ARBA00022723"/>
    </source>
</evidence>
<dbReference type="AlphaFoldDB" id="A0A699ZSI4"/>
<name>A0A699ZSI4_HAELA</name>